<name>A0A182KGL5_9DIPT</name>
<evidence type="ECO:0000313" key="3">
    <source>
        <dbReference type="Proteomes" id="UP000075881"/>
    </source>
</evidence>
<dbReference type="EnsemblMetazoa" id="ACHR009903-RA">
    <property type="protein sequence ID" value="ACHR009903-PA"/>
    <property type="gene ID" value="ACHR009903"/>
</dbReference>
<protein>
    <submittedName>
        <fullName evidence="2">Uncharacterized protein</fullName>
    </submittedName>
</protein>
<accession>A0A182KGL5</accession>
<evidence type="ECO:0000313" key="2">
    <source>
        <dbReference type="EnsemblMetazoa" id="ACHR009903-PA"/>
    </source>
</evidence>
<dbReference type="AlphaFoldDB" id="A0A182KGL5"/>
<proteinExistence type="predicted"/>
<dbReference type="VEuPathDB" id="VectorBase:ACHR009903"/>
<sequence>MQLSLAFVLIALFAVVTISQALPQPLEVAAAATADNDGATANTKIVLELTPEEAAAVEAMGGRSFWTAFVKTVHQVIIVGCQIINCKN</sequence>
<dbReference type="Proteomes" id="UP000075881">
    <property type="component" value="Unassembled WGS sequence"/>
</dbReference>
<feature type="signal peptide" evidence="1">
    <location>
        <begin position="1"/>
        <end position="21"/>
    </location>
</feature>
<evidence type="ECO:0000256" key="1">
    <source>
        <dbReference type="SAM" id="SignalP"/>
    </source>
</evidence>
<reference evidence="3" key="1">
    <citation type="submission" date="2013-03" db="EMBL/GenBank/DDBJ databases">
        <title>The Genome Sequence of Anopheles christyi ACHKN1017.</title>
        <authorList>
            <consortium name="The Broad Institute Genomics Platform"/>
            <person name="Neafsey D.E."/>
            <person name="Besansky N."/>
            <person name="Walker B."/>
            <person name="Young S.K."/>
            <person name="Zeng Q."/>
            <person name="Gargeya S."/>
            <person name="Fitzgerald M."/>
            <person name="Haas B."/>
            <person name="Abouelleil A."/>
            <person name="Allen A.W."/>
            <person name="Alvarado L."/>
            <person name="Arachchi H.M."/>
            <person name="Berlin A.M."/>
            <person name="Chapman S.B."/>
            <person name="Gainer-Dewar J."/>
            <person name="Goldberg J."/>
            <person name="Griggs A."/>
            <person name="Gujja S."/>
            <person name="Hansen M."/>
            <person name="Howarth C."/>
            <person name="Imamovic A."/>
            <person name="Ireland A."/>
            <person name="Larimer J."/>
            <person name="McCowan C."/>
            <person name="Murphy C."/>
            <person name="Pearson M."/>
            <person name="Poon T.W."/>
            <person name="Priest M."/>
            <person name="Roberts A."/>
            <person name="Saif S."/>
            <person name="Shea T."/>
            <person name="Sisk P."/>
            <person name="Sykes S."/>
            <person name="Wortman J."/>
            <person name="Nusbaum C."/>
            <person name="Birren B."/>
        </authorList>
    </citation>
    <scope>NUCLEOTIDE SEQUENCE [LARGE SCALE GENOMIC DNA]</scope>
    <source>
        <strain evidence="3">ACHKN1017</strain>
    </source>
</reference>
<organism evidence="2 3">
    <name type="scientific">Anopheles christyi</name>
    <dbReference type="NCBI Taxonomy" id="43041"/>
    <lineage>
        <taxon>Eukaryota</taxon>
        <taxon>Metazoa</taxon>
        <taxon>Ecdysozoa</taxon>
        <taxon>Arthropoda</taxon>
        <taxon>Hexapoda</taxon>
        <taxon>Insecta</taxon>
        <taxon>Pterygota</taxon>
        <taxon>Neoptera</taxon>
        <taxon>Endopterygota</taxon>
        <taxon>Diptera</taxon>
        <taxon>Nematocera</taxon>
        <taxon>Culicoidea</taxon>
        <taxon>Culicidae</taxon>
        <taxon>Anophelinae</taxon>
        <taxon>Anopheles</taxon>
    </lineage>
</organism>
<feature type="chain" id="PRO_5008125525" evidence="1">
    <location>
        <begin position="22"/>
        <end position="88"/>
    </location>
</feature>
<keyword evidence="3" id="KW-1185">Reference proteome</keyword>
<keyword evidence="1" id="KW-0732">Signal</keyword>
<reference evidence="2" key="2">
    <citation type="submission" date="2020-05" db="UniProtKB">
        <authorList>
            <consortium name="EnsemblMetazoa"/>
        </authorList>
    </citation>
    <scope>IDENTIFICATION</scope>
    <source>
        <strain evidence="2">ACHKN1017</strain>
    </source>
</reference>